<dbReference type="EMBL" id="JACHHJ010000001">
    <property type="protein sequence ID" value="MBB6448385.1"/>
    <property type="molecule type" value="Genomic_DNA"/>
</dbReference>
<keyword evidence="1" id="KW-1133">Transmembrane helix</keyword>
<feature type="transmembrane region" description="Helical" evidence="1">
    <location>
        <begin position="137"/>
        <end position="157"/>
    </location>
</feature>
<comment type="caution">
    <text evidence="3">The sequence shown here is derived from an EMBL/GenBank/DDBJ whole genome shotgun (WGS) entry which is preliminary data.</text>
</comment>
<dbReference type="Proteomes" id="UP000568839">
    <property type="component" value="Unassembled WGS sequence"/>
</dbReference>
<dbReference type="SMART" id="SM00014">
    <property type="entry name" value="acidPPc"/>
    <property type="match status" value="1"/>
</dbReference>
<evidence type="ECO:0000313" key="4">
    <source>
        <dbReference type="Proteomes" id="UP000568839"/>
    </source>
</evidence>
<feature type="transmembrane region" description="Helical" evidence="1">
    <location>
        <begin position="5"/>
        <end position="22"/>
    </location>
</feature>
<keyword evidence="1" id="KW-0812">Transmembrane</keyword>
<dbReference type="Pfam" id="PF01569">
    <property type="entry name" value="PAP2"/>
    <property type="match status" value="1"/>
</dbReference>
<dbReference type="CDD" id="cd03392">
    <property type="entry name" value="PAP2_like_2"/>
    <property type="match status" value="1"/>
</dbReference>
<sequence length="222" mass="24866">MKHKIIKVILILTAVIAMTWFLKPVGLWLDQQVMEWLTNIHELQEQSLLYQSAEGITVLGSSTVFFLFAAGILAFLLWKRRYTMLAEMMIFLFGGIVINTLVKFLIARPRPHGILSEMEIMGEGIGLISYSFPSGHAFRATLIMFCLLYVIACFSSLSANAKRMLYIMVGILALAVIASRTVIGVHYPTDVITAFLYAGTWFGIVLMVSPEKKTSFFHSANS</sequence>
<dbReference type="PANTHER" id="PTHR14969:SF13">
    <property type="entry name" value="AT30094P"/>
    <property type="match status" value="1"/>
</dbReference>
<dbReference type="SUPFAM" id="SSF48317">
    <property type="entry name" value="Acid phosphatase/Vanadium-dependent haloperoxidase"/>
    <property type="match status" value="1"/>
</dbReference>
<dbReference type="PANTHER" id="PTHR14969">
    <property type="entry name" value="SPHINGOSINE-1-PHOSPHATE PHOSPHOHYDROLASE"/>
    <property type="match status" value="1"/>
</dbReference>
<feature type="transmembrane region" description="Helical" evidence="1">
    <location>
        <begin position="56"/>
        <end position="78"/>
    </location>
</feature>
<evidence type="ECO:0000256" key="1">
    <source>
        <dbReference type="SAM" id="Phobius"/>
    </source>
</evidence>
<gene>
    <name evidence="3" type="ORF">HNR44_000334</name>
</gene>
<reference evidence="3 4" key="1">
    <citation type="submission" date="2020-08" db="EMBL/GenBank/DDBJ databases">
        <title>Genomic Encyclopedia of Type Strains, Phase IV (KMG-IV): sequencing the most valuable type-strain genomes for metagenomic binning, comparative biology and taxonomic classification.</title>
        <authorList>
            <person name="Goeker M."/>
        </authorList>
    </citation>
    <scope>NUCLEOTIDE SEQUENCE [LARGE SCALE GENOMIC DNA]</scope>
    <source>
        <strain evidence="3 4">DSM 21769</strain>
    </source>
</reference>
<dbReference type="AlphaFoldDB" id="A0A841PWV9"/>
<evidence type="ECO:0000313" key="3">
    <source>
        <dbReference type="EMBL" id="MBB6448385.1"/>
    </source>
</evidence>
<feature type="transmembrane region" description="Helical" evidence="1">
    <location>
        <begin position="164"/>
        <end position="185"/>
    </location>
</feature>
<evidence type="ECO:0000259" key="2">
    <source>
        <dbReference type="SMART" id="SM00014"/>
    </source>
</evidence>
<protein>
    <submittedName>
        <fullName evidence="3">Undecaprenyl-diphosphatase</fullName>
        <ecNumber evidence="3">3.6.1.27</ecNumber>
    </submittedName>
</protein>
<dbReference type="InterPro" id="IPR036938">
    <property type="entry name" value="PAP2/HPO_sf"/>
</dbReference>
<keyword evidence="1" id="KW-0472">Membrane</keyword>
<dbReference type="RefSeq" id="WP_184402387.1">
    <property type="nucleotide sequence ID" value="NZ_JACHHJ010000001.1"/>
</dbReference>
<organism evidence="3 4">
    <name type="scientific">Geomicrobium halophilum</name>
    <dbReference type="NCBI Taxonomy" id="549000"/>
    <lineage>
        <taxon>Bacteria</taxon>
        <taxon>Bacillati</taxon>
        <taxon>Bacillota</taxon>
        <taxon>Bacilli</taxon>
        <taxon>Bacillales</taxon>
        <taxon>Geomicrobium</taxon>
    </lineage>
</organism>
<feature type="domain" description="Phosphatidic acid phosphatase type 2/haloperoxidase" evidence="2">
    <location>
        <begin position="85"/>
        <end position="206"/>
    </location>
</feature>
<keyword evidence="3" id="KW-0378">Hydrolase</keyword>
<dbReference type="InterPro" id="IPR000326">
    <property type="entry name" value="PAP2/HPO"/>
</dbReference>
<keyword evidence="4" id="KW-1185">Reference proteome</keyword>
<name>A0A841PWV9_9BACL</name>
<feature type="transmembrane region" description="Helical" evidence="1">
    <location>
        <begin position="191"/>
        <end position="209"/>
    </location>
</feature>
<dbReference type="EC" id="3.6.1.27" evidence="3"/>
<dbReference type="GO" id="GO:0050380">
    <property type="term" value="F:undecaprenyl-diphosphatase activity"/>
    <property type="evidence" value="ECO:0007669"/>
    <property type="project" value="UniProtKB-EC"/>
</dbReference>
<proteinExistence type="predicted"/>
<accession>A0A841PWV9</accession>
<feature type="transmembrane region" description="Helical" evidence="1">
    <location>
        <begin position="85"/>
        <end position="106"/>
    </location>
</feature>
<dbReference type="Gene3D" id="1.20.144.10">
    <property type="entry name" value="Phosphatidic acid phosphatase type 2/haloperoxidase"/>
    <property type="match status" value="2"/>
</dbReference>